<evidence type="ECO:0000256" key="1">
    <source>
        <dbReference type="SAM" id="Phobius"/>
    </source>
</evidence>
<evidence type="ECO:0000313" key="2">
    <source>
        <dbReference type="EMBL" id="PBQ22406.1"/>
    </source>
</evidence>
<dbReference type="RefSeq" id="WP_096110623.1">
    <property type="nucleotide sequence ID" value="NZ_JARWBX010000018.1"/>
</dbReference>
<organism evidence="2 3">
    <name type="scientific">Levilactobacillus brevis</name>
    <name type="common">Lactobacillus brevis</name>
    <dbReference type="NCBI Taxonomy" id="1580"/>
    <lineage>
        <taxon>Bacteria</taxon>
        <taxon>Bacillati</taxon>
        <taxon>Bacillota</taxon>
        <taxon>Bacilli</taxon>
        <taxon>Lactobacillales</taxon>
        <taxon>Lactobacillaceae</taxon>
        <taxon>Levilactobacillus</taxon>
    </lineage>
</organism>
<sequence>MLITNISIALNFIFLIGGALAWFKVPDMLLEHYKSHLEKINQDKEYEFRQSTQENQQKFEEQLQSKLAEAERGFEQKADLLKKKREILPLIYSKLLELNGAIRSDQSSKKQAVQITVNNYIESNRLFLDEVLYKKIKDVQESMSDLSAIYDTMPQIQGPTIDGYDQRRQKLEEAIKRQLTDLETSFVGIMFDN</sequence>
<dbReference type="Proteomes" id="UP000217918">
    <property type="component" value="Unassembled WGS sequence"/>
</dbReference>
<evidence type="ECO:0000313" key="3">
    <source>
        <dbReference type="Proteomes" id="UP000217918"/>
    </source>
</evidence>
<keyword evidence="1" id="KW-0812">Transmembrane</keyword>
<reference evidence="2 3" key="1">
    <citation type="submission" date="2017-09" db="EMBL/GenBank/DDBJ databases">
        <title>Genome sequence of Lactobacillus brevis D7.</title>
        <authorList>
            <person name="Kwon M.-S."/>
            <person name="Lim S.K."/>
            <person name="Choi H.-J."/>
        </authorList>
    </citation>
    <scope>NUCLEOTIDE SEQUENCE [LARGE SCALE GENOMIC DNA]</scope>
    <source>
        <strain evidence="2 3">D7</strain>
    </source>
</reference>
<dbReference type="AlphaFoldDB" id="A0A2A3TUU3"/>
<dbReference type="EMBL" id="NVYO01000004">
    <property type="protein sequence ID" value="PBQ22406.1"/>
    <property type="molecule type" value="Genomic_DNA"/>
</dbReference>
<feature type="transmembrane region" description="Helical" evidence="1">
    <location>
        <begin position="6"/>
        <end position="25"/>
    </location>
</feature>
<proteinExistence type="predicted"/>
<keyword evidence="1" id="KW-1133">Transmembrane helix</keyword>
<protein>
    <submittedName>
        <fullName evidence="2">Uncharacterized protein</fullName>
    </submittedName>
</protein>
<gene>
    <name evidence="2" type="ORF">CNR29_13815</name>
</gene>
<name>A0A2A3TUU3_LEVBR</name>
<comment type="caution">
    <text evidence="2">The sequence shown here is derived from an EMBL/GenBank/DDBJ whole genome shotgun (WGS) entry which is preliminary data.</text>
</comment>
<accession>A0A2A3TUU3</accession>
<keyword evidence="1" id="KW-0472">Membrane</keyword>